<dbReference type="EMBL" id="QRDQ01000011">
    <property type="protein sequence ID" value="RED21913.1"/>
    <property type="molecule type" value="Genomic_DNA"/>
</dbReference>
<evidence type="ECO:0000256" key="2">
    <source>
        <dbReference type="ARBA" id="ARBA00023270"/>
    </source>
</evidence>
<dbReference type="AlphaFoldDB" id="A0A3D9FQ96"/>
<dbReference type="InterPro" id="IPR013785">
    <property type="entry name" value="Aldolase_TIM"/>
</dbReference>
<dbReference type="SMART" id="SM01133">
    <property type="entry name" value="DeoC"/>
    <property type="match status" value="1"/>
</dbReference>
<dbReference type="EC" id="4.1.2.4" evidence="3"/>
<keyword evidence="5" id="KW-1185">Reference proteome</keyword>
<name>A0A3D9FQ96_9FLAO</name>
<proteinExistence type="predicted"/>
<dbReference type="Pfam" id="PF01791">
    <property type="entry name" value="DeoC"/>
    <property type="match status" value="1"/>
</dbReference>
<accession>A0A3D9FQ96</accession>
<reference evidence="4 5" key="1">
    <citation type="submission" date="2018-07" db="EMBL/GenBank/DDBJ databases">
        <title>Genomic Encyclopedia of Archaeal and Bacterial Type Strains, Phase II (KMG-II): from individual species to whole genera.</title>
        <authorList>
            <person name="Goeker M."/>
        </authorList>
    </citation>
    <scope>NUCLEOTIDE SEQUENCE [LARGE SCALE GENOMIC DNA]</scope>
    <source>
        <strain evidence="4 5">DSM 25795</strain>
    </source>
</reference>
<keyword evidence="1" id="KW-0963">Cytoplasm</keyword>
<dbReference type="NCBIfam" id="TIGR00126">
    <property type="entry name" value="deoC"/>
    <property type="match status" value="1"/>
</dbReference>
<sequence length="279" mass="30761">MGFLLLRNQVLKECFFLNLKCIFVLILNIFKIMNVKQYLDSTYLKTASQAGISEADNRNIVIAAIDEAIAEGFKLVMIRPEYVAMAKEMILQAQSQLLVGTVIDFPEGKSDLEEKIKEANEAIKNGADDLDFVCNYNAFKNGDLALLKKEILICTEIGLAHNKTVKWIIEVAALSDKEIIQLSALIKNVVISNFKEEDYANVFVKSSTGFFKTENDLPNGATIPSIIIMLENASPLPVKAAGGVRSYEDAIEMIRLGVKRIGTSAAKAIANGENTANQY</sequence>
<evidence type="ECO:0000313" key="5">
    <source>
        <dbReference type="Proteomes" id="UP000257004"/>
    </source>
</evidence>
<dbReference type="Gene3D" id="3.20.20.70">
    <property type="entry name" value="Aldolase class I"/>
    <property type="match status" value="1"/>
</dbReference>
<dbReference type="SUPFAM" id="SSF51569">
    <property type="entry name" value="Aldolase"/>
    <property type="match status" value="1"/>
</dbReference>
<dbReference type="GO" id="GO:0016052">
    <property type="term" value="P:carbohydrate catabolic process"/>
    <property type="evidence" value="ECO:0007669"/>
    <property type="project" value="TreeGrafter"/>
</dbReference>
<organism evidence="4 5">
    <name type="scientific">Flavobacterium cutihirudinis</name>
    <dbReference type="NCBI Taxonomy" id="1265740"/>
    <lineage>
        <taxon>Bacteria</taxon>
        <taxon>Pseudomonadati</taxon>
        <taxon>Bacteroidota</taxon>
        <taxon>Flavobacteriia</taxon>
        <taxon>Flavobacteriales</taxon>
        <taxon>Flavobacteriaceae</taxon>
        <taxon>Flavobacterium</taxon>
    </lineage>
</organism>
<gene>
    <name evidence="4" type="ORF">BD847_3402</name>
</gene>
<evidence type="ECO:0000256" key="1">
    <source>
        <dbReference type="ARBA" id="ARBA00022490"/>
    </source>
</evidence>
<evidence type="ECO:0000313" key="4">
    <source>
        <dbReference type="EMBL" id="RED21913.1"/>
    </source>
</evidence>
<dbReference type="PANTHER" id="PTHR10889:SF1">
    <property type="entry name" value="DEOXYRIBOSE-PHOSPHATE ALDOLASE"/>
    <property type="match status" value="1"/>
</dbReference>
<keyword evidence="2" id="KW-0704">Schiff base</keyword>
<evidence type="ECO:0000256" key="3">
    <source>
        <dbReference type="NCBIfam" id="TIGR00126"/>
    </source>
</evidence>
<dbReference type="InterPro" id="IPR011343">
    <property type="entry name" value="DeoC"/>
</dbReference>
<comment type="caution">
    <text evidence="4">The sequence shown here is derived from an EMBL/GenBank/DDBJ whole genome shotgun (WGS) entry which is preliminary data.</text>
</comment>
<dbReference type="GO" id="GO:0004139">
    <property type="term" value="F:deoxyribose-phosphate aldolase activity"/>
    <property type="evidence" value="ECO:0007669"/>
    <property type="project" value="UniProtKB-UniRule"/>
</dbReference>
<dbReference type="GO" id="GO:0009264">
    <property type="term" value="P:deoxyribonucleotide catabolic process"/>
    <property type="evidence" value="ECO:0007669"/>
    <property type="project" value="UniProtKB-UniRule"/>
</dbReference>
<protein>
    <recommendedName>
        <fullName evidence="3">Deoxyribose-phosphate aldolase</fullName>
        <ecNumber evidence="3">4.1.2.4</ecNumber>
    </recommendedName>
</protein>
<dbReference type="PIRSF" id="PIRSF001357">
    <property type="entry name" value="DeoC"/>
    <property type="match status" value="1"/>
</dbReference>
<dbReference type="InterPro" id="IPR002915">
    <property type="entry name" value="DeoC/FbaB/LacD_aldolase"/>
</dbReference>
<dbReference type="PANTHER" id="PTHR10889">
    <property type="entry name" value="DEOXYRIBOSE-PHOSPHATE ALDOLASE"/>
    <property type="match status" value="1"/>
</dbReference>
<dbReference type="GO" id="GO:0005737">
    <property type="term" value="C:cytoplasm"/>
    <property type="evidence" value="ECO:0007669"/>
    <property type="project" value="InterPro"/>
</dbReference>
<dbReference type="Proteomes" id="UP000257004">
    <property type="component" value="Unassembled WGS sequence"/>
</dbReference>